<reference evidence="1 2" key="1">
    <citation type="journal article" date="2021" name="Int. J. Syst. Evol. Microbiol.">
        <title>Reticulibacter mediterranei gen. nov., sp. nov., within the new family Reticulibacteraceae fam. nov., and Ktedonospora formicarum gen. nov., sp. nov., Ktedonobacter robiniae sp. nov., Dictyobacter formicarum sp. nov. and Dictyobacter arantiisoli sp. nov., belonging to the class Ktedonobacteria.</title>
        <authorList>
            <person name="Yabe S."/>
            <person name="Zheng Y."/>
            <person name="Wang C.M."/>
            <person name="Sakai Y."/>
            <person name="Abe K."/>
            <person name="Yokota A."/>
            <person name="Donadio S."/>
            <person name="Cavaletti L."/>
            <person name="Monciardini P."/>
        </authorList>
    </citation>
    <scope>NUCLEOTIDE SEQUENCE [LARGE SCALE GENOMIC DNA]</scope>
    <source>
        <strain evidence="1 2">SOSP1-30</strain>
    </source>
</reference>
<keyword evidence="2" id="KW-1185">Reference proteome</keyword>
<protein>
    <submittedName>
        <fullName evidence="1">Uncharacterized protein</fullName>
    </submittedName>
</protein>
<name>A0ABQ3V1T6_9CHLR</name>
<evidence type="ECO:0000313" key="2">
    <source>
        <dbReference type="Proteomes" id="UP000654345"/>
    </source>
</evidence>
<comment type="caution">
    <text evidence="1">The sequence shown here is derived from an EMBL/GenBank/DDBJ whole genome shotgun (WGS) entry which is preliminary data.</text>
</comment>
<accession>A0ABQ3V1T6</accession>
<dbReference type="RefSeq" id="WP_201375085.1">
    <property type="nucleotide sequence ID" value="NZ_BNJG01000003.1"/>
</dbReference>
<dbReference type="EMBL" id="BNJG01000003">
    <property type="protein sequence ID" value="GHO58839.1"/>
    <property type="molecule type" value="Genomic_DNA"/>
</dbReference>
<gene>
    <name evidence="1" type="ORF">KSB_73140</name>
</gene>
<proteinExistence type="predicted"/>
<sequence>MTTSTTPEDLLGQPLSPAEQELLGAYETLKQLASRDDLPPCANSNIRKALAALWQATNDLNLQYEQLYDLGV</sequence>
<organism evidence="1 2">
    <name type="scientific">Ktedonobacter robiniae</name>
    <dbReference type="NCBI Taxonomy" id="2778365"/>
    <lineage>
        <taxon>Bacteria</taxon>
        <taxon>Bacillati</taxon>
        <taxon>Chloroflexota</taxon>
        <taxon>Ktedonobacteria</taxon>
        <taxon>Ktedonobacterales</taxon>
        <taxon>Ktedonobacteraceae</taxon>
        <taxon>Ktedonobacter</taxon>
    </lineage>
</organism>
<dbReference type="Proteomes" id="UP000654345">
    <property type="component" value="Unassembled WGS sequence"/>
</dbReference>
<evidence type="ECO:0000313" key="1">
    <source>
        <dbReference type="EMBL" id="GHO58839.1"/>
    </source>
</evidence>